<evidence type="ECO:0000313" key="1">
    <source>
        <dbReference type="EMBL" id="JAH00347.1"/>
    </source>
</evidence>
<reference evidence="1" key="1">
    <citation type="submission" date="2014-11" db="EMBL/GenBank/DDBJ databases">
        <authorList>
            <person name="Amaro Gonzalez C."/>
        </authorList>
    </citation>
    <scope>NUCLEOTIDE SEQUENCE</scope>
</reference>
<protein>
    <submittedName>
        <fullName evidence="1">Uncharacterized protein</fullName>
    </submittedName>
</protein>
<accession>A0A0E9P7T9</accession>
<name>A0A0E9P7T9_ANGAN</name>
<reference evidence="1" key="2">
    <citation type="journal article" date="2015" name="Fish Shellfish Immunol.">
        <title>Early steps in the European eel (Anguilla anguilla)-Vibrio vulnificus interaction in the gills: Role of the RtxA13 toxin.</title>
        <authorList>
            <person name="Callol A."/>
            <person name="Pajuelo D."/>
            <person name="Ebbesson L."/>
            <person name="Teles M."/>
            <person name="MacKenzie S."/>
            <person name="Amaro C."/>
        </authorList>
    </citation>
    <scope>NUCLEOTIDE SEQUENCE</scope>
</reference>
<proteinExistence type="predicted"/>
<dbReference type="AlphaFoldDB" id="A0A0E9P7T9"/>
<organism evidence="1">
    <name type="scientific">Anguilla anguilla</name>
    <name type="common">European freshwater eel</name>
    <name type="synonym">Muraena anguilla</name>
    <dbReference type="NCBI Taxonomy" id="7936"/>
    <lineage>
        <taxon>Eukaryota</taxon>
        <taxon>Metazoa</taxon>
        <taxon>Chordata</taxon>
        <taxon>Craniata</taxon>
        <taxon>Vertebrata</taxon>
        <taxon>Euteleostomi</taxon>
        <taxon>Actinopterygii</taxon>
        <taxon>Neopterygii</taxon>
        <taxon>Teleostei</taxon>
        <taxon>Anguilliformes</taxon>
        <taxon>Anguillidae</taxon>
        <taxon>Anguilla</taxon>
    </lineage>
</organism>
<sequence>MCSMVPSTMTWLFSLKTPGNQIGMGSLHNENRLPLSKYQFFKIPLAVLKFRIGVI</sequence>
<dbReference type="EMBL" id="GBXM01108230">
    <property type="protein sequence ID" value="JAH00347.1"/>
    <property type="molecule type" value="Transcribed_RNA"/>
</dbReference>